<protein>
    <submittedName>
        <fullName evidence="1">Uncharacterized protein</fullName>
    </submittedName>
</protein>
<dbReference type="AlphaFoldDB" id="A0A0A9BXH4"/>
<name>A0A0A9BXH4_ARUDO</name>
<accession>A0A0A9BXH4</accession>
<evidence type="ECO:0000313" key="1">
    <source>
        <dbReference type="EMBL" id="JAD65870.1"/>
    </source>
</evidence>
<sequence length="28" mass="3399">MPGPRRRALVERVQEKGVSCWFFFLYPE</sequence>
<organism evidence="1">
    <name type="scientific">Arundo donax</name>
    <name type="common">Giant reed</name>
    <name type="synonym">Donax arundinaceus</name>
    <dbReference type="NCBI Taxonomy" id="35708"/>
    <lineage>
        <taxon>Eukaryota</taxon>
        <taxon>Viridiplantae</taxon>
        <taxon>Streptophyta</taxon>
        <taxon>Embryophyta</taxon>
        <taxon>Tracheophyta</taxon>
        <taxon>Spermatophyta</taxon>
        <taxon>Magnoliopsida</taxon>
        <taxon>Liliopsida</taxon>
        <taxon>Poales</taxon>
        <taxon>Poaceae</taxon>
        <taxon>PACMAD clade</taxon>
        <taxon>Arundinoideae</taxon>
        <taxon>Arundineae</taxon>
        <taxon>Arundo</taxon>
    </lineage>
</organism>
<reference evidence="1" key="1">
    <citation type="submission" date="2014-09" db="EMBL/GenBank/DDBJ databases">
        <authorList>
            <person name="Magalhaes I.L.F."/>
            <person name="Oliveira U."/>
            <person name="Santos F.R."/>
            <person name="Vidigal T.H.D.A."/>
            <person name="Brescovit A.D."/>
            <person name="Santos A.J."/>
        </authorList>
    </citation>
    <scope>NUCLEOTIDE SEQUENCE</scope>
    <source>
        <tissue evidence="1">Shoot tissue taken approximately 20 cm above the soil surface</tissue>
    </source>
</reference>
<proteinExistence type="predicted"/>
<dbReference type="EMBL" id="GBRH01232025">
    <property type="protein sequence ID" value="JAD65870.1"/>
    <property type="molecule type" value="Transcribed_RNA"/>
</dbReference>
<reference evidence="1" key="2">
    <citation type="journal article" date="2015" name="Data Brief">
        <title>Shoot transcriptome of the giant reed, Arundo donax.</title>
        <authorList>
            <person name="Barrero R.A."/>
            <person name="Guerrero F.D."/>
            <person name="Moolhuijzen P."/>
            <person name="Goolsby J.A."/>
            <person name="Tidwell J."/>
            <person name="Bellgard S.E."/>
            <person name="Bellgard M.I."/>
        </authorList>
    </citation>
    <scope>NUCLEOTIDE SEQUENCE</scope>
    <source>
        <tissue evidence="1">Shoot tissue taken approximately 20 cm above the soil surface</tissue>
    </source>
</reference>